<name>A0ABP6CZ61_9ACTN</name>
<comment type="caution">
    <text evidence="2">The sequence shown here is derived from an EMBL/GenBank/DDBJ whole genome shotgun (WGS) entry which is preliminary data.</text>
</comment>
<organism evidence="2 3">
    <name type="scientific">Streptomyces axinellae</name>
    <dbReference type="NCBI Taxonomy" id="552788"/>
    <lineage>
        <taxon>Bacteria</taxon>
        <taxon>Bacillati</taxon>
        <taxon>Actinomycetota</taxon>
        <taxon>Actinomycetes</taxon>
        <taxon>Kitasatosporales</taxon>
        <taxon>Streptomycetaceae</taxon>
        <taxon>Streptomyces</taxon>
    </lineage>
</organism>
<evidence type="ECO:0000313" key="2">
    <source>
        <dbReference type="EMBL" id="GAA2631389.1"/>
    </source>
</evidence>
<sequence length="68" mass="7451">MKHTQRAASLPLEIEWRTSSYSGGQGNCLEAAMNLPHSVPVRDTKHRGAGPVLRIPHRSWTAFLASLG</sequence>
<dbReference type="RefSeq" id="WP_344569333.1">
    <property type="nucleotide sequence ID" value="NZ_BAAARJ010000020.1"/>
</dbReference>
<reference evidence="3" key="1">
    <citation type="journal article" date="2019" name="Int. J. Syst. Evol. Microbiol.">
        <title>The Global Catalogue of Microorganisms (GCM) 10K type strain sequencing project: providing services to taxonomists for standard genome sequencing and annotation.</title>
        <authorList>
            <consortium name="The Broad Institute Genomics Platform"/>
            <consortium name="The Broad Institute Genome Sequencing Center for Infectious Disease"/>
            <person name="Wu L."/>
            <person name="Ma J."/>
        </authorList>
    </citation>
    <scope>NUCLEOTIDE SEQUENCE [LARGE SCALE GENOMIC DNA]</scope>
    <source>
        <strain evidence="3">JCM 16373</strain>
    </source>
</reference>
<evidence type="ECO:0000259" key="1">
    <source>
        <dbReference type="Pfam" id="PF04149"/>
    </source>
</evidence>
<dbReference type="InterPro" id="IPR007278">
    <property type="entry name" value="DUF397"/>
</dbReference>
<dbReference type="Pfam" id="PF04149">
    <property type="entry name" value="DUF397"/>
    <property type="match status" value="1"/>
</dbReference>
<dbReference type="EMBL" id="BAAARJ010000020">
    <property type="protein sequence ID" value="GAA2631389.1"/>
    <property type="molecule type" value="Genomic_DNA"/>
</dbReference>
<protein>
    <submittedName>
        <fullName evidence="2">DUF397 domain-containing protein</fullName>
    </submittedName>
</protein>
<gene>
    <name evidence="2" type="ORF">GCM10009863_53880</name>
</gene>
<proteinExistence type="predicted"/>
<dbReference type="Proteomes" id="UP001501447">
    <property type="component" value="Unassembled WGS sequence"/>
</dbReference>
<keyword evidence="3" id="KW-1185">Reference proteome</keyword>
<accession>A0ABP6CZ61</accession>
<evidence type="ECO:0000313" key="3">
    <source>
        <dbReference type="Proteomes" id="UP001501447"/>
    </source>
</evidence>
<feature type="domain" description="DUF397" evidence="1">
    <location>
        <begin position="15"/>
        <end position="66"/>
    </location>
</feature>